<accession>A0A2P1PXA4</accession>
<dbReference type="EMBL" id="CP027860">
    <property type="protein sequence ID" value="AVP99479.1"/>
    <property type="molecule type" value="Genomic_DNA"/>
</dbReference>
<protein>
    <submittedName>
        <fullName evidence="2">Uncharacterized protein</fullName>
    </submittedName>
</protein>
<reference evidence="2 3" key="1">
    <citation type="submission" date="2018-03" db="EMBL/GenBank/DDBJ databases">
        <title>Ahniella affigens gen. nov., sp. nov., a gammaproteobacterium isolated from sandy soil near a stream.</title>
        <authorList>
            <person name="Ko Y."/>
            <person name="Kim J.-H."/>
        </authorList>
    </citation>
    <scope>NUCLEOTIDE SEQUENCE [LARGE SCALE GENOMIC DNA]</scope>
    <source>
        <strain evidence="2 3">D13</strain>
    </source>
</reference>
<keyword evidence="3" id="KW-1185">Reference proteome</keyword>
<proteinExistence type="predicted"/>
<evidence type="ECO:0000256" key="1">
    <source>
        <dbReference type="SAM" id="MobiDB-lite"/>
    </source>
</evidence>
<feature type="region of interest" description="Disordered" evidence="1">
    <location>
        <begin position="46"/>
        <end position="94"/>
    </location>
</feature>
<evidence type="ECO:0000313" key="3">
    <source>
        <dbReference type="Proteomes" id="UP000241074"/>
    </source>
</evidence>
<gene>
    <name evidence="2" type="ORF">C7S18_20905</name>
</gene>
<dbReference type="KEGG" id="xba:C7S18_20905"/>
<sequence>MPVSVTTALARKPRRTNSVAKASCSESSIFAEARVTFLLIRSLRLTTNAPDQTNSRSSNKTADAALPARWPPPRSASRSLRCSAHPRPGIPDAD</sequence>
<dbReference type="AlphaFoldDB" id="A0A2P1PXA4"/>
<dbReference type="Proteomes" id="UP000241074">
    <property type="component" value="Chromosome"/>
</dbReference>
<organism evidence="2 3">
    <name type="scientific">Ahniella affigens</name>
    <dbReference type="NCBI Taxonomy" id="2021234"/>
    <lineage>
        <taxon>Bacteria</taxon>
        <taxon>Pseudomonadati</taxon>
        <taxon>Pseudomonadota</taxon>
        <taxon>Gammaproteobacteria</taxon>
        <taxon>Lysobacterales</taxon>
        <taxon>Rhodanobacteraceae</taxon>
        <taxon>Ahniella</taxon>
    </lineage>
</organism>
<evidence type="ECO:0000313" key="2">
    <source>
        <dbReference type="EMBL" id="AVP99479.1"/>
    </source>
</evidence>
<reference evidence="2 3" key="2">
    <citation type="submission" date="2018-03" db="EMBL/GenBank/DDBJ databases">
        <authorList>
            <person name="Keele B.F."/>
        </authorList>
    </citation>
    <scope>NUCLEOTIDE SEQUENCE [LARGE SCALE GENOMIC DNA]</scope>
    <source>
        <strain evidence="2 3">D13</strain>
    </source>
</reference>
<feature type="region of interest" description="Disordered" evidence="1">
    <location>
        <begin position="1"/>
        <end position="23"/>
    </location>
</feature>
<name>A0A2P1PXA4_9GAMM</name>
<feature type="compositionally biased region" description="Polar residues" evidence="1">
    <location>
        <begin position="46"/>
        <end position="61"/>
    </location>
</feature>